<dbReference type="Gene3D" id="2.60.40.790">
    <property type="match status" value="1"/>
</dbReference>
<dbReference type="InterPro" id="IPR002068">
    <property type="entry name" value="A-crystallin/Hsp20_dom"/>
</dbReference>
<keyword evidence="1" id="KW-0346">Stress response</keyword>
<dbReference type="GO" id="GO:0005634">
    <property type="term" value="C:nucleus"/>
    <property type="evidence" value="ECO:0007669"/>
    <property type="project" value="TreeGrafter"/>
</dbReference>
<reference evidence="5 6" key="1">
    <citation type="journal article" date="2023" name="Insect Mol. Biol.">
        <title>Genome sequencing provides insights into the evolution of gene families encoding plant cell wall-degrading enzymes in longhorned beetles.</title>
        <authorList>
            <person name="Shin N.R."/>
            <person name="Okamura Y."/>
            <person name="Kirsch R."/>
            <person name="Pauchet Y."/>
        </authorList>
    </citation>
    <scope>NUCLEOTIDE SEQUENCE [LARGE SCALE GENOMIC DNA]</scope>
    <source>
        <strain evidence="5">EAD_L_NR</strain>
    </source>
</reference>
<dbReference type="GO" id="GO:0009408">
    <property type="term" value="P:response to heat"/>
    <property type="evidence" value="ECO:0007669"/>
    <property type="project" value="TreeGrafter"/>
</dbReference>
<dbReference type="InterPro" id="IPR008978">
    <property type="entry name" value="HSP20-like_chaperone"/>
</dbReference>
<evidence type="ECO:0000256" key="1">
    <source>
        <dbReference type="ARBA" id="ARBA00023016"/>
    </source>
</evidence>
<dbReference type="GO" id="GO:0005737">
    <property type="term" value="C:cytoplasm"/>
    <property type="evidence" value="ECO:0007669"/>
    <property type="project" value="TreeGrafter"/>
</dbReference>
<organism evidence="5 6">
    <name type="scientific">Exocentrus adspersus</name>
    <dbReference type="NCBI Taxonomy" id="1586481"/>
    <lineage>
        <taxon>Eukaryota</taxon>
        <taxon>Metazoa</taxon>
        <taxon>Ecdysozoa</taxon>
        <taxon>Arthropoda</taxon>
        <taxon>Hexapoda</taxon>
        <taxon>Insecta</taxon>
        <taxon>Pterygota</taxon>
        <taxon>Neoptera</taxon>
        <taxon>Endopterygota</taxon>
        <taxon>Coleoptera</taxon>
        <taxon>Polyphaga</taxon>
        <taxon>Cucujiformia</taxon>
        <taxon>Chrysomeloidea</taxon>
        <taxon>Cerambycidae</taxon>
        <taxon>Lamiinae</taxon>
        <taxon>Acanthocinini</taxon>
        <taxon>Exocentrus</taxon>
    </lineage>
</organism>
<evidence type="ECO:0000259" key="4">
    <source>
        <dbReference type="PROSITE" id="PS01031"/>
    </source>
</evidence>
<dbReference type="CDD" id="cd06526">
    <property type="entry name" value="metazoan_ACD"/>
    <property type="match status" value="1"/>
</dbReference>
<dbReference type="Proteomes" id="UP001159042">
    <property type="component" value="Unassembled WGS sequence"/>
</dbReference>
<keyword evidence="6" id="KW-1185">Reference proteome</keyword>
<dbReference type="GO" id="GO:0042026">
    <property type="term" value="P:protein refolding"/>
    <property type="evidence" value="ECO:0007669"/>
    <property type="project" value="TreeGrafter"/>
</dbReference>
<dbReference type="Pfam" id="PF00011">
    <property type="entry name" value="HSP20"/>
    <property type="match status" value="1"/>
</dbReference>
<evidence type="ECO:0000313" key="5">
    <source>
        <dbReference type="EMBL" id="KAJ8918675.1"/>
    </source>
</evidence>
<comment type="similarity">
    <text evidence="2 3">Belongs to the small heat shock protein (HSP20) family.</text>
</comment>
<dbReference type="AlphaFoldDB" id="A0AAV8VWZ6"/>
<dbReference type="SUPFAM" id="SSF49764">
    <property type="entry name" value="HSP20-like chaperones"/>
    <property type="match status" value="1"/>
</dbReference>
<evidence type="ECO:0000256" key="2">
    <source>
        <dbReference type="PROSITE-ProRule" id="PRU00285"/>
    </source>
</evidence>
<dbReference type="InterPro" id="IPR001436">
    <property type="entry name" value="Alpha-crystallin/sHSP_animal"/>
</dbReference>
<protein>
    <recommendedName>
        <fullName evidence="4">SHSP domain-containing protein</fullName>
    </recommendedName>
</protein>
<evidence type="ECO:0000256" key="3">
    <source>
        <dbReference type="RuleBase" id="RU003616"/>
    </source>
</evidence>
<dbReference type="PROSITE" id="PS01031">
    <property type="entry name" value="SHSP"/>
    <property type="match status" value="1"/>
</dbReference>
<accession>A0AAV8VWZ6</accession>
<dbReference type="GO" id="GO:0051082">
    <property type="term" value="F:unfolded protein binding"/>
    <property type="evidence" value="ECO:0007669"/>
    <property type="project" value="TreeGrafter"/>
</dbReference>
<comment type="caution">
    <text evidence="5">The sequence shown here is derived from an EMBL/GenBank/DDBJ whole genome shotgun (WGS) entry which is preliminary data.</text>
</comment>
<proteinExistence type="inferred from homology"/>
<name>A0AAV8VWZ6_9CUCU</name>
<evidence type="ECO:0000313" key="6">
    <source>
        <dbReference type="Proteomes" id="UP001159042"/>
    </source>
</evidence>
<dbReference type="EMBL" id="JANEYG010000023">
    <property type="protein sequence ID" value="KAJ8918675.1"/>
    <property type="molecule type" value="Genomic_DNA"/>
</dbReference>
<dbReference type="PANTHER" id="PTHR45640">
    <property type="entry name" value="HEAT SHOCK PROTEIN HSP-12.2-RELATED"/>
    <property type="match status" value="1"/>
</dbReference>
<feature type="domain" description="SHSP" evidence="4">
    <location>
        <begin position="59"/>
        <end position="173"/>
    </location>
</feature>
<sequence>MASKMSVMPEVFMESSEVKTSIEKRQHFGRVVELKDLLEAQIVNKVDHTPANYIRCWTLKAEKKDTGSTVSFNKTTYQACLDVKQFQPEELFVSVAHACCFENNKYVIVRGVSTQKQEGSSKVFRKFERKYLLPINCDINNANVKLTWDGVLMITVPRVKGSGGERTVETWEDIENVERPVKIVLSKD</sequence>
<gene>
    <name evidence="5" type="ORF">NQ315_014995</name>
</gene>
<dbReference type="PANTHER" id="PTHR45640:SF13">
    <property type="entry name" value="HEAT SHOCK PROTEIN 22-RELATED"/>
    <property type="match status" value="1"/>
</dbReference>